<dbReference type="OrthoDB" id="9806954at2"/>
<keyword evidence="12" id="KW-1185">Reference proteome</keyword>
<dbReference type="GO" id="GO:0006281">
    <property type="term" value="P:DNA repair"/>
    <property type="evidence" value="ECO:0007669"/>
    <property type="project" value="UniProtKB-KW"/>
</dbReference>
<dbReference type="RefSeq" id="WP_052605864.1">
    <property type="nucleotide sequence ID" value="NZ_JXYS01000071.1"/>
</dbReference>
<dbReference type="InterPro" id="IPR004604">
    <property type="entry name" value="DNA_recomb/repair_RecN"/>
</dbReference>
<protein>
    <recommendedName>
        <fullName evidence="3 9">DNA repair protein RecN</fullName>
    </recommendedName>
    <alternativeName>
        <fullName evidence="8 9">Recombination protein N</fullName>
    </alternativeName>
</protein>
<evidence type="ECO:0000256" key="1">
    <source>
        <dbReference type="ARBA" id="ARBA00003618"/>
    </source>
</evidence>
<evidence type="ECO:0000256" key="2">
    <source>
        <dbReference type="ARBA" id="ARBA00009441"/>
    </source>
</evidence>
<dbReference type="Gene3D" id="3.40.50.300">
    <property type="entry name" value="P-loop containing nucleotide triphosphate hydrolases"/>
    <property type="match status" value="2"/>
</dbReference>
<dbReference type="GO" id="GO:0005524">
    <property type="term" value="F:ATP binding"/>
    <property type="evidence" value="ECO:0007669"/>
    <property type="project" value="UniProtKB-KW"/>
</dbReference>
<dbReference type="GO" id="GO:0043590">
    <property type="term" value="C:bacterial nucleoid"/>
    <property type="evidence" value="ECO:0007669"/>
    <property type="project" value="TreeGrafter"/>
</dbReference>
<dbReference type="PANTHER" id="PTHR11059">
    <property type="entry name" value="DNA REPAIR PROTEIN RECN"/>
    <property type="match status" value="1"/>
</dbReference>
<dbReference type="STRING" id="1280514.AXFE_22410"/>
<name>A0A0D8HIL3_9ACTN</name>
<dbReference type="InterPro" id="IPR027417">
    <property type="entry name" value="P-loop_NTPase"/>
</dbReference>
<evidence type="ECO:0000256" key="5">
    <source>
        <dbReference type="ARBA" id="ARBA00022763"/>
    </source>
</evidence>
<dbReference type="Pfam" id="PF02463">
    <property type="entry name" value="SMC_N"/>
    <property type="match status" value="1"/>
</dbReference>
<gene>
    <name evidence="11" type="primary">recN</name>
    <name evidence="11" type="ORF">AXFE_22410</name>
</gene>
<comment type="function">
    <text evidence="1 9">May be involved in recombinational repair of damaged DNA.</text>
</comment>
<dbReference type="InterPro" id="IPR003395">
    <property type="entry name" value="RecF/RecN/SMC_N"/>
</dbReference>
<sequence>MLEEVIVENLGVIEEGRLLLEPGMNVISGETGAGKTMVVGAISIATGAKADARWVRVGAQEASVSARFSTPEGEFILSRTILASGRSRSYINGKMASIGELSTLGSSLLDIHGQHDSMKLVSLGAQGEILDRFGGIDTVLKRSLEVQLGTAKRSLAELEANSVSRNRELAIVEFQIREIEKIKLATDDEDLLLEEELDSLEQVEEYRELFGSMIELLEPSEGDSARHNSYSSLARRGGKLRGLEAISARLEALELEVRDLTEEIKGRMDGLEANADRVGEIRSRLVVLRDIKRKYGPSLPEVFSLYDSLIQSRDHLQGQLPSPEELESEIATLESEFLAVCKSIKDARTASARLLESGLNALFPKLALGRATCEVALSESIDGSPIHFLFTPNPGQAKIDIAKFASGGELSRFMLAITLLAGAECDTQLFDEVDAGVGGKSAIEVASSLVELSTKRQVIVVTHLPQVAAFAGSHFVITKDTNDFKSRTRIEKVEGASREIEIARMLSGSSDSQLAKEHARELISRYSSK</sequence>
<comment type="caution">
    <text evidence="11">The sequence shown here is derived from an EMBL/GenBank/DDBJ whole genome shotgun (WGS) entry which is preliminary data.</text>
</comment>
<feature type="domain" description="RecF/RecN/SMC N-terminal" evidence="10">
    <location>
        <begin position="2"/>
        <end position="482"/>
    </location>
</feature>
<keyword evidence="7 9" id="KW-0234">DNA repair</keyword>
<dbReference type="Proteomes" id="UP000032360">
    <property type="component" value="Unassembled WGS sequence"/>
</dbReference>
<dbReference type="PIRSF" id="PIRSF003128">
    <property type="entry name" value="RecN"/>
    <property type="match status" value="1"/>
</dbReference>
<dbReference type="GO" id="GO:0009432">
    <property type="term" value="P:SOS response"/>
    <property type="evidence" value="ECO:0007669"/>
    <property type="project" value="TreeGrafter"/>
</dbReference>
<proteinExistence type="inferred from homology"/>
<keyword evidence="5 9" id="KW-0227">DNA damage</keyword>
<evidence type="ECO:0000256" key="7">
    <source>
        <dbReference type="ARBA" id="ARBA00023204"/>
    </source>
</evidence>
<keyword evidence="6" id="KW-0067">ATP-binding</keyword>
<dbReference type="EMBL" id="JXYS01000071">
    <property type="protein sequence ID" value="KJF16886.1"/>
    <property type="molecule type" value="Genomic_DNA"/>
</dbReference>
<accession>A0A0D8HIL3</accession>
<evidence type="ECO:0000256" key="8">
    <source>
        <dbReference type="ARBA" id="ARBA00033408"/>
    </source>
</evidence>
<keyword evidence="4" id="KW-0547">Nucleotide-binding</keyword>
<dbReference type="PATRIC" id="fig|1280514.3.peg.2946"/>
<dbReference type="SUPFAM" id="SSF52540">
    <property type="entry name" value="P-loop containing nucleoside triphosphate hydrolases"/>
    <property type="match status" value="1"/>
</dbReference>
<evidence type="ECO:0000256" key="9">
    <source>
        <dbReference type="PIRNR" id="PIRNR003128"/>
    </source>
</evidence>
<reference evidence="11 12" key="1">
    <citation type="submission" date="2015-01" db="EMBL/GenBank/DDBJ databases">
        <title>Draft genome of the acidophilic iron oxidizer Acidithrix ferrooxidans strain Py-F3.</title>
        <authorList>
            <person name="Poehlein A."/>
            <person name="Eisen S."/>
            <person name="Schloemann M."/>
            <person name="Johnson B.D."/>
            <person name="Daniel R."/>
            <person name="Muehling M."/>
        </authorList>
    </citation>
    <scope>NUCLEOTIDE SEQUENCE [LARGE SCALE GENOMIC DNA]</scope>
    <source>
        <strain evidence="11 12">Py-F3</strain>
    </source>
</reference>
<evidence type="ECO:0000256" key="4">
    <source>
        <dbReference type="ARBA" id="ARBA00022741"/>
    </source>
</evidence>
<dbReference type="AlphaFoldDB" id="A0A0D8HIL3"/>
<evidence type="ECO:0000259" key="10">
    <source>
        <dbReference type="Pfam" id="PF02463"/>
    </source>
</evidence>
<evidence type="ECO:0000256" key="6">
    <source>
        <dbReference type="ARBA" id="ARBA00022840"/>
    </source>
</evidence>
<organism evidence="11 12">
    <name type="scientific">Acidithrix ferrooxidans</name>
    <dbReference type="NCBI Taxonomy" id="1280514"/>
    <lineage>
        <taxon>Bacteria</taxon>
        <taxon>Bacillati</taxon>
        <taxon>Actinomycetota</taxon>
        <taxon>Acidimicrobiia</taxon>
        <taxon>Acidimicrobiales</taxon>
        <taxon>Acidimicrobiaceae</taxon>
        <taxon>Acidithrix</taxon>
    </lineage>
</organism>
<dbReference type="GO" id="GO:0006310">
    <property type="term" value="P:DNA recombination"/>
    <property type="evidence" value="ECO:0007669"/>
    <property type="project" value="InterPro"/>
</dbReference>
<evidence type="ECO:0000313" key="12">
    <source>
        <dbReference type="Proteomes" id="UP000032360"/>
    </source>
</evidence>
<evidence type="ECO:0000313" key="11">
    <source>
        <dbReference type="EMBL" id="KJF16886.1"/>
    </source>
</evidence>
<comment type="similarity">
    <text evidence="2 9">Belongs to the RecN family.</text>
</comment>
<dbReference type="PANTHER" id="PTHR11059:SF0">
    <property type="entry name" value="DNA REPAIR PROTEIN RECN"/>
    <property type="match status" value="1"/>
</dbReference>
<evidence type="ECO:0000256" key="3">
    <source>
        <dbReference type="ARBA" id="ARBA00021315"/>
    </source>
</evidence>